<proteinExistence type="predicted"/>
<reference evidence="2" key="1">
    <citation type="submission" date="2023-04" db="EMBL/GenBank/DDBJ databases">
        <title>Candida boidinii NBRC 10035.</title>
        <authorList>
            <person name="Ichikawa N."/>
            <person name="Sato H."/>
            <person name="Tonouchi N."/>
        </authorList>
    </citation>
    <scope>NUCLEOTIDE SEQUENCE</scope>
    <source>
        <strain evidence="2">NBRC 10035</strain>
    </source>
</reference>
<accession>A0A9W6T4H3</accession>
<feature type="region of interest" description="Disordered" evidence="1">
    <location>
        <begin position="50"/>
        <end position="69"/>
    </location>
</feature>
<evidence type="ECO:0000313" key="2">
    <source>
        <dbReference type="EMBL" id="GME74487.1"/>
    </source>
</evidence>
<comment type="caution">
    <text evidence="2">The sequence shown here is derived from an EMBL/GenBank/DDBJ whole genome shotgun (WGS) entry which is preliminary data.</text>
</comment>
<protein>
    <submittedName>
        <fullName evidence="2">Unnamed protein product</fullName>
    </submittedName>
</protein>
<dbReference type="Proteomes" id="UP001165120">
    <property type="component" value="Unassembled WGS sequence"/>
</dbReference>
<sequence length="69" mass="7507">MQGPLRTKVLFAGAALQSSFLSNSVAQIVSFTDGSRWKVALDKEMSAHSANHTWDLMDPPTGRRATGCR</sequence>
<evidence type="ECO:0000256" key="1">
    <source>
        <dbReference type="SAM" id="MobiDB-lite"/>
    </source>
</evidence>
<name>A0A9W6T4H3_CANBO</name>
<keyword evidence="3" id="KW-1185">Reference proteome</keyword>
<organism evidence="2 3">
    <name type="scientific">Candida boidinii</name>
    <name type="common">Yeast</name>
    <dbReference type="NCBI Taxonomy" id="5477"/>
    <lineage>
        <taxon>Eukaryota</taxon>
        <taxon>Fungi</taxon>
        <taxon>Dikarya</taxon>
        <taxon>Ascomycota</taxon>
        <taxon>Saccharomycotina</taxon>
        <taxon>Pichiomycetes</taxon>
        <taxon>Pichiales</taxon>
        <taxon>Pichiaceae</taxon>
        <taxon>Ogataea</taxon>
        <taxon>Ogataea/Candida clade</taxon>
    </lineage>
</organism>
<gene>
    <name evidence="2" type="ORF">Cboi02_000443200</name>
</gene>
<evidence type="ECO:0000313" key="3">
    <source>
        <dbReference type="Proteomes" id="UP001165120"/>
    </source>
</evidence>
<dbReference type="AlphaFoldDB" id="A0A9W6T4H3"/>
<dbReference type="EMBL" id="BSXN01001790">
    <property type="protein sequence ID" value="GME74487.1"/>
    <property type="molecule type" value="Genomic_DNA"/>
</dbReference>